<feature type="transmembrane region" description="Helical" evidence="5">
    <location>
        <begin position="451"/>
        <end position="469"/>
    </location>
</feature>
<evidence type="ECO:0000313" key="7">
    <source>
        <dbReference type="EMBL" id="UUY02893.1"/>
    </source>
</evidence>
<evidence type="ECO:0000256" key="4">
    <source>
        <dbReference type="ARBA" id="ARBA00023136"/>
    </source>
</evidence>
<feature type="transmembrane region" description="Helical" evidence="5">
    <location>
        <begin position="277"/>
        <end position="294"/>
    </location>
</feature>
<evidence type="ECO:0000256" key="3">
    <source>
        <dbReference type="ARBA" id="ARBA00022989"/>
    </source>
</evidence>
<feature type="transmembrane region" description="Helical" evidence="5">
    <location>
        <begin position="45"/>
        <end position="63"/>
    </location>
</feature>
<feature type="transmembrane region" description="Helical" evidence="5">
    <location>
        <begin position="506"/>
        <end position="524"/>
    </location>
</feature>
<evidence type="ECO:0000313" key="8">
    <source>
        <dbReference type="Proteomes" id="UP001058860"/>
    </source>
</evidence>
<dbReference type="Gene3D" id="1.25.40.10">
    <property type="entry name" value="Tetratricopeptide repeat domain"/>
    <property type="match status" value="1"/>
</dbReference>
<dbReference type="RefSeq" id="WP_353863415.1">
    <property type="nucleotide sequence ID" value="NZ_CP088295.1"/>
</dbReference>
<proteinExistence type="predicted"/>
<keyword evidence="7" id="KW-0436">Ligase</keyword>
<name>A0ABY5PE25_9ACTN</name>
<feature type="transmembrane region" description="Helical" evidence="5">
    <location>
        <begin position="475"/>
        <end position="494"/>
    </location>
</feature>
<keyword evidence="3 5" id="KW-1133">Transmembrane helix</keyword>
<accession>A0ABY5PE25</accession>
<keyword evidence="4 5" id="KW-0472">Membrane</keyword>
<dbReference type="PANTHER" id="PTHR37422">
    <property type="entry name" value="TEICHURONIC ACID BIOSYNTHESIS PROTEIN TUAE"/>
    <property type="match status" value="1"/>
</dbReference>
<dbReference type="GO" id="GO:0016874">
    <property type="term" value="F:ligase activity"/>
    <property type="evidence" value="ECO:0007669"/>
    <property type="project" value="UniProtKB-KW"/>
</dbReference>
<feature type="transmembrane region" description="Helical" evidence="5">
    <location>
        <begin position="315"/>
        <end position="335"/>
    </location>
</feature>
<evidence type="ECO:0000256" key="2">
    <source>
        <dbReference type="ARBA" id="ARBA00022692"/>
    </source>
</evidence>
<keyword evidence="8" id="KW-1185">Reference proteome</keyword>
<sequence>MSVSPPREDRRAILAGQAAAFLLTFGGIVLLALEQGAYDVVVRQQVAVVLWWLLALAFLAGLLPRTRPATPGWVVIGALLLLGGWTALSLLWTSDDARTLIEVARVAMHLGVVVLVATALDRHTWRPAIAGAAAAAAFITLAALSRRLFPGTFGEDVIAQAFGSNRLSYPLGYWNAVGAWAGMTSALCLAWSAHARFWLWRGAALAVVPAAITVSYLTYSRASLGGTALGLLVLFCASRNRVTLTVHAAVAAVFGVLSIRAVRNAPEIAQATGDADAGRIAVVLVAGAVVALAVGAGTRKFGADGWRLDPRRGRIAFVAAGTAAVIALAGAAVVVGPDAWDQFKDTSSTRSDLDPSQRLRSLNGSRYAIWSATLKSAQDDLVTGSGAGTFEFSWNMRATSDEFVRDAHSLYLEPLAEQGIPGLLLVVVLVGGAAYAFVLALVRANDPVDRGALAGATAAGAAFFFGAGVDWLWESTAVAVLALVLLGAAIAATGKTAATMRWPLRIGLAIAAIVLALLQLPGLVSTSEIRKSQESFAAQDIPAALAHANDAIETEPWAAAPYVQRALVREQSGAYGAAAADLRRAAARSPDDWRIPLVTARVLAREGDPAGAIRAYRRAQALRPRGKFFEQPVSGASPTARSEG</sequence>
<feature type="transmembrane region" description="Helical" evidence="5">
    <location>
        <begin position="70"/>
        <end position="91"/>
    </location>
</feature>
<evidence type="ECO:0000256" key="5">
    <source>
        <dbReference type="SAM" id="Phobius"/>
    </source>
</evidence>
<evidence type="ECO:0000259" key="6">
    <source>
        <dbReference type="Pfam" id="PF04932"/>
    </source>
</evidence>
<feature type="transmembrane region" description="Helical" evidence="5">
    <location>
        <begin position="420"/>
        <end position="442"/>
    </location>
</feature>
<protein>
    <submittedName>
        <fullName evidence="7">O-antigen ligase family protein</fullName>
    </submittedName>
</protein>
<dbReference type="Proteomes" id="UP001058860">
    <property type="component" value="Chromosome"/>
</dbReference>
<feature type="transmembrane region" description="Helical" evidence="5">
    <location>
        <begin position="12"/>
        <end position="33"/>
    </location>
</feature>
<comment type="subcellular location">
    <subcellularLocation>
        <location evidence="1">Membrane</location>
        <topology evidence="1">Multi-pass membrane protein</topology>
    </subcellularLocation>
</comment>
<gene>
    <name evidence="7" type="ORF">LRS13_19735</name>
</gene>
<dbReference type="InterPro" id="IPR011990">
    <property type="entry name" value="TPR-like_helical_dom_sf"/>
</dbReference>
<dbReference type="Pfam" id="PF04932">
    <property type="entry name" value="Wzy_C"/>
    <property type="match status" value="1"/>
</dbReference>
<dbReference type="SUPFAM" id="SSF48452">
    <property type="entry name" value="TPR-like"/>
    <property type="match status" value="1"/>
</dbReference>
<dbReference type="EMBL" id="CP088295">
    <property type="protein sequence ID" value="UUY02893.1"/>
    <property type="molecule type" value="Genomic_DNA"/>
</dbReference>
<feature type="domain" description="O-antigen ligase-related" evidence="6">
    <location>
        <begin position="281"/>
        <end position="426"/>
    </location>
</feature>
<feature type="transmembrane region" description="Helical" evidence="5">
    <location>
        <begin position="127"/>
        <end position="145"/>
    </location>
</feature>
<reference evidence="8" key="1">
    <citation type="submission" date="2021-11" db="EMBL/GenBank/DDBJ databases">
        <title>Cultivation dependent microbiological survey of springs from the worlds oldest radium mine currently devoted to the extraction of radon-saturated water.</title>
        <authorList>
            <person name="Kapinusova G."/>
            <person name="Smrhova T."/>
            <person name="Strejcek M."/>
            <person name="Suman J."/>
            <person name="Jani K."/>
            <person name="Pajer P."/>
            <person name="Uhlik O."/>
        </authorList>
    </citation>
    <scope>NUCLEOTIDE SEQUENCE [LARGE SCALE GENOMIC DNA]</scope>
    <source>
        <strain evidence="8">J379</strain>
    </source>
</reference>
<keyword evidence="2 5" id="KW-0812">Transmembrane</keyword>
<dbReference type="PANTHER" id="PTHR37422:SF23">
    <property type="entry name" value="TEICHURONIC ACID BIOSYNTHESIS PROTEIN TUAE"/>
    <property type="match status" value="1"/>
</dbReference>
<dbReference type="InterPro" id="IPR007016">
    <property type="entry name" value="O-antigen_ligase-rel_domated"/>
</dbReference>
<feature type="transmembrane region" description="Helical" evidence="5">
    <location>
        <begin position="172"/>
        <end position="191"/>
    </location>
</feature>
<feature type="transmembrane region" description="Helical" evidence="5">
    <location>
        <begin position="198"/>
        <end position="216"/>
    </location>
</feature>
<dbReference type="InterPro" id="IPR051533">
    <property type="entry name" value="WaaL-like"/>
</dbReference>
<organism evidence="7 8">
    <name type="scientific">Svornostia abyssi</name>
    <dbReference type="NCBI Taxonomy" id="2898438"/>
    <lineage>
        <taxon>Bacteria</taxon>
        <taxon>Bacillati</taxon>
        <taxon>Actinomycetota</taxon>
        <taxon>Thermoleophilia</taxon>
        <taxon>Solirubrobacterales</taxon>
        <taxon>Baekduiaceae</taxon>
        <taxon>Svornostia</taxon>
    </lineage>
</organism>
<feature type="transmembrane region" description="Helical" evidence="5">
    <location>
        <begin position="244"/>
        <end position="262"/>
    </location>
</feature>
<evidence type="ECO:0000256" key="1">
    <source>
        <dbReference type="ARBA" id="ARBA00004141"/>
    </source>
</evidence>